<accession>A0A3A9JX64</accession>
<sequence length="267" mass="30917">MYKVLLVDDERMILEGISATMDWPEMGTELFGTAENGVDALTLIEEARPDIVITDITMPGLDGIQLLEQASRRFPNKMKWILLSGYNEFDYAQKSMSFGVKHYLLKPCNEDTLSNAISDIVKELNEQKNQNLLLQSLKIQVEQSPYKHVNFQRHKMQGKKYSSVVNQMHIIIQDNIENPLLSLQWVAQNKLYMRSDYLGKLFKKEEGQKFSTYVTKARIDKAIELIERQEDIKVFELAERLGFGTNTQYFSQIFKRVTGYTPSELIN</sequence>
<gene>
    <name evidence="11" type="ORF">CR203_22630</name>
</gene>
<evidence type="ECO:0000259" key="10">
    <source>
        <dbReference type="PROSITE" id="PS50110"/>
    </source>
</evidence>
<evidence type="ECO:0000256" key="2">
    <source>
        <dbReference type="ARBA" id="ARBA00022490"/>
    </source>
</evidence>
<dbReference type="InterPro" id="IPR001789">
    <property type="entry name" value="Sig_transdc_resp-reg_receiver"/>
</dbReference>
<comment type="subcellular location">
    <subcellularLocation>
        <location evidence="1">Cytoplasm</location>
    </subcellularLocation>
</comment>
<keyword evidence="5" id="KW-0805">Transcription regulation</keyword>
<evidence type="ECO:0000259" key="9">
    <source>
        <dbReference type="PROSITE" id="PS01124"/>
    </source>
</evidence>
<evidence type="ECO:0000256" key="1">
    <source>
        <dbReference type="ARBA" id="ARBA00004496"/>
    </source>
</evidence>
<dbReference type="PANTHER" id="PTHR42713:SF3">
    <property type="entry name" value="TRANSCRIPTIONAL REGULATORY PROTEIN HPTR"/>
    <property type="match status" value="1"/>
</dbReference>
<name>A0A3A9JX64_9BACI</name>
<dbReference type="EMBL" id="PDOE01000023">
    <property type="protein sequence ID" value="RKL65067.1"/>
    <property type="molecule type" value="Genomic_DNA"/>
</dbReference>
<keyword evidence="3 8" id="KW-0597">Phosphoprotein</keyword>
<evidence type="ECO:0000313" key="12">
    <source>
        <dbReference type="Proteomes" id="UP000281498"/>
    </source>
</evidence>
<dbReference type="RefSeq" id="WP_110934599.1">
    <property type="nucleotide sequence ID" value="NZ_KZ614146.1"/>
</dbReference>
<dbReference type="OrthoDB" id="159632at2"/>
<dbReference type="InterPro" id="IPR018060">
    <property type="entry name" value="HTH_AraC"/>
</dbReference>
<comment type="caution">
    <text evidence="11">The sequence shown here is derived from an EMBL/GenBank/DDBJ whole genome shotgun (WGS) entry which is preliminary data.</text>
</comment>
<dbReference type="SUPFAM" id="SSF46689">
    <property type="entry name" value="Homeodomain-like"/>
    <property type="match status" value="1"/>
</dbReference>
<dbReference type="Gene3D" id="1.10.10.60">
    <property type="entry name" value="Homeodomain-like"/>
    <property type="match status" value="2"/>
</dbReference>
<evidence type="ECO:0000256" key="7">
    <source>
        <dbReference type="ARBA" id="ARBA00023163"/>
    </source>
</evidence>
<dbReference type="PROSITE" id="PS01124">
    <property type="entry name" value="HTH_ARAC_FAMILY_2"/>
    <property type="match status" value="1"/>
</dbReference>
<protein>
    <recommendedName>
        <fullName evidence="13">DNA-binding response regulator</fullName>
    </recommendedName>
</protein>
<dbReference type="SUPFAM" id="SSF52172">
    <property type="entry name" value="CheY-like"/>
    <property type="match status" value="1"/>
</dbReference>
<organism evidence="11 12">
    <name type="scientific">Salipaludibacillus neizhouensis</name>
    <dbReference type="NCBI Taxonomy" id="885475"/>
    <lineage>
        <taxon>Bacteria</taxon>
        <taxon>Bacillati</taxon>
        <taxon>Bacillota</taxon>
        <taxon>Bacilli</taxon>
        <taxon>Bacillales</taxon>
        <taxon>Bacillaceae</taxon>
    </lineage>
</organism>
<feature type="domain" description="Response regulatory" evidence="10">
    <location>
        <begin position="3"/>
        <end position="121"/>
    </location>
</feature>
<feature type="modified residue" description="4-aspartylphosphate" evidence="8">
    <location>
        <position position="55"/>
    </location>
</feature>
<dbReference type="PANTHER" id="PTHR42713">
    <property type="entry name" value="HISTIDINE KINASE-RELATED"/>
    <property type="match status" value="1"/>
</dbReference>
<keyword evidence="7" id="KW-0804">Transcription</keyword>
<dbReference type="GO" id="GO:0005737">
    <property type="term" value="C:cytoplasm"/>
    <property type="evidence" value="ECO:0007669"/>
    <property type="project" value="UniProtKB-SubCell"/>
</dbReference>
<dbReference type="InterPro" id="IPR051552">
    <property type="entry name" value="HptR"/>
</dbReference>
<dbReference type="InterPro" id="IPR009057">
    <property type="entry name" value="Homeodomain-like_sf"/>
</dbReference>
<evidence type="ECO:0000256" key="3">
    <source>
        <dbReference type="ARBA" id="ARBA00022553"/>
    </source>
</evidence>
<evidence type="ECO:0000313" key="11">
    <source>
        <dbReference type="EMBL" id="RKL65067.1"/>
    </source>
</evidence>
<proteinExistence type="predicted"/>
<dbReference type="GO" id="GO:0000160">
    <property type="term" value="P:phosphorelay signal transduction system"/>
    <property type="evidence" value="ECO:0007669"/>
    <property type="project" value="UniProtKB-KW"/>
</dbReference>
<dbReference type="GO" id="GO:0043565">
    <property type="term" value="F:sequence-specific DNA binding"/>
    <property type="evidence" value="ECO:0007669"/>
    <property type="project" value="InterPro"/>
</dbReference>
<dbReference type="CDD" id="cd17536">
    <property type="entry name" value="REC_YesN-like"/>
    <property type="match status" value="1"/>
</dbReference>
<dbReference type="Pfam" id="PF12833">
    <property type="entry name" value="HTH_18"/>
    <property type="match status" value="1"/>
</dbReference>
<keyword evidence="12" id="KW-1185">Reference proteome</keyword>
<dbReference type="AlphaFoldDB" id="A0A3A9JX64"/>
<evidence type="ECO:0008006" key="13">
    <source>
        <dbReference type="Google" id="ProtNLM"/>
    </source>
</evidence>
<dbReference type="SMART" id="SM00448">
    <property type="entry name" value="REC"/>
    <property type="match status" value="1"/>
</dbReference>
<dbReference type="PROSITE" id="PS50110">
    <property type="entry name" value="RESPONSE_REGULATORY"/>
    <property type="match status" value="1"/>
</dbReference>
<reference evidence="11 12" key="1">
    <citation type="submission" date="2017-10" db="EMBL/GenBank/DDBJ databases">
        <title>Bacillus sp. nov., a halophilic bacterium isolated from a Keqin Lake.</title>
        <authorList>
            <person name="Wang H."/>
        </authorList>
    </citation>
    <scope>NUCLEOTIDE SEQUENCE [LARGE SCALE GENOMIC DNA]</scope>
    <source>
        <strain evidence="11 12">KCTC 13187</strain>
    </source>
</reference>
<dbReference type="InterPro" id="IPR011006">
    <property type="entry name" value="CheY-like_superfamily"/>
</dbReference>
<dbReference type="SMART" id="SM00342">
    <property type="entry name" value="HTH_ARAC"/>
    <property type="match status" value="1"/>
</dbReference>
<dbReference type="GO" id="GO:0003700">
    <property type="term" value="F:DNA-binding transcription factor activity"/>
    <property type="evidence" value="ECO:0007669"/>
    <property type="project" value="InterPro"/>
</dbReference>
<evidence type="ECO:0000256" key="8">
    <source>
        <dbReference type="PROSITE-ProRule" id="PRU00169"/>
    </source>
</evidence>
<dbReference type="Gene3D" id="3.40.50.2300">
    <property type="match status" value="1"/>
</dbReference>
<dbReference type="Pfam" id="PF00072">
    <property type="entry name" value="Response_reg"/>
    <property type="match status" value="1"/>
</dbReference>
<evidence type="ECO:0000256" key="4">
    <source>
        <dbReference type="ARBA" id="ARBA00023012"/>
    </source>
</evidence>
<keyword evidence="6" id="KW-0238">DNA-binding</keyword>
<keyword evidence="2" id="KW-0963">Cytoplasm</keyword>
<evidence type="ECO:0000256" key="5">
    <source>
        <dbReference type="ARBA" id="ARBA00023015"/>
    </source>
</evidence>
<dbReference type="Proteomes" id="UP000281498">
    <property type="component" value="Unassembled WGS sequence"/>
</dbReference>
<keyword evidence="4" id="KW-0902">Two-component regulatory system</keyword>
<feature type="domain" description="HTH araC/xylS-type" evidence="9">
    <location>
        <begin position="166"/>
        <end position="267"/>
    </location>
</feature>
<evidence type="ECO:0000256" key="6">
    <source>
        <dbReference type="ARBA" id="ARBA00023125"/>
    </source>
</evidence>